<comment type="cofactor">
    <cofactor evidence="2">
        <name>Mg(2+)</name>
        <dbReference type="ChEBI" id="CHEBI:18420"/>
    </cofactor>
</comment>
<dbReference type="NCBIfam" id="NF007980">
    <property type="entry name" value="PRK10707.1"/>
    <property type="match status" value="1"/>
</dbReference>
<dbReference type="SUPFAM" id="SSF55811">
    <property type="entry name" value="Nudix"/>
    <property type="match status" value="1"/>
</dbReference>
<dbReference type="GO" id="GO:0000287">
    <property type="term" value="F:magnesium ion binding"/>
    <property type="evidence" value="ECO:0007669"/>
    <property type="project" value="InterPro"/>
</dbReference>
<protein>
    <submittedName>
        <fullName evidence="9">CoA pyrophosphatase</fullName>
    </submittedName>
</protein>
<dbReference type="Pfam" id="PF00293">
    <property type="entry name" value="NUDIX"/>
    <property type="match status" value="1"/>
</dbReference>
<dbReference type="EMBL" id="CP132353">
    <property type="protein sequence ID" value="WLS77120.1"/>
    <property type="molecule type" value="Genomic_DNA"/>
</dbReference>
<dbReference type="PANTHER" id="PTHR12992:SF11">
    <property type="entry name" value="MITOCHONDRIAL COENZYME A DIPHOSPHATASE NUDT8"/>
    <property type="match status" value="1"/>
</dbReference>
<evidence type="ECO:0000256" key="2">
    <source>
        <dbReference type="ARBA" id="ARBA00001946"/>
    </source>
</evidence>
<dbReference type="PROSITE" id="PS01293">
    <property type="entry name" value="NUDIX_COA"/>
    <property type="match status" value="1"/>
</dbReference>
<keyword evidence="4" id="KW-0479">Metal-binding</keyword>
<name>A0AA50HNM8_9GAMM</name>
<dbReference type="CDD" id="cd03426">
    <property type="entry name" value="NUDIX_CoAse_Nudt7"/>
    <property type="match status" value="1"/>
</dbReference>
<keyword evidence="5" id="KW-0378">Hydrolase</keyword>
<gene>
    <name evidence="9" type="ORF">Q3V30_11515</name>
</gene>
<evidence type="ECO:0000256" key="3">
    <source>
        <dbReference type="ARBA" id="ARBA00006506"/>
    </source>
</evidence>
<keyword evidence="6" id="KW-0460">Magnesium</keyword>
<dbReference type="InterPro" id="IPR015797">
    <property type="entry name" value="NUDIX_hydrolase-like_dom_sf"/>
</dbReference>
<dbReference type="GO" id="GO:0030145">
    <property type="term" value="F:manganese ion binding"/>
    <property type="evidence" value="ECO:0007669"/>
    <property type="project" value="InterPro"/>
</dbReference>
<organism evidence="9 10">
    <name type="scientific">Erwinia pyri</name>
    <dbReference type="NCBI Taxonomy" id="3062598"/>
    <lineage>
        <taxon>Bacteria</taxon>
        <taxon>Pseudomonadati</taxon>
        <taxon>Pseudomonadota</taxon>
        <taxon>Gammaproteobacteria</taxon>
        <taxon>Enterobacterales</taxon>
        <taxon>Erwiniaceae</taxon>
        <taxon>Erwinia</taxon>
    </lineage>
</organism>
<comment type="cofactor">
    <cofactor evidence="1">
        <name>Mn(2+)</name>
        <dbReference type="ChEBI" id="CHEBI:29035"/>
    </cofactor>
</comment>
<dbReference type="GO" id="GO:0009132">
    <property type="term" value="P:nucleoside diphosphate metabolic process"/>
    <property type="evidence" value="ECO:0007669"/>
    <property type="project" value="InterPro"/>
</dbReference>
<evidence type="ECO:0000256" key="5">
    <source>
        <dbReference type="ARBA" id="ARBA00022801"/>
    </source>
</evidence>
<dbReference type="Gene3D" id="3.90.79.10">
    <property type="entry name" value="Nucleoside Triphosphate Pyrophosphohydrolase"/>
    <property type="match status" value="1"/>
</dbReference>
<dbReference type="Proteomes" id="UP001228139">
    <property type="component" value="Chromosome"/>
</dbReference>
<feature type="domain" description="Nudix hydrolase" evidence="8">
    <location>
        <begin position="29"/>
        <end position="160"/>
    </location>
</feature>
<dbReference type="InterPro" id="IPR000059">
    <property type="entry name" value="NUDIX_hydrolase_NudL_CS"/>
</dbReference>
<dbReference type="RefSeq" id="WP_306205747.1">
    <property type="nucleotide sequence ID" value="NZ_CP132353.1"/>
</dbReference>
<dbReference type="AlphaFoldDB" id="A0AA50HNM8"/>
<evidence type="ECO:0000256" key="1">
    <source>
        <dbReference type="ARBA" id="ARBA00001936"/>
    </source>
</evidence>
<comment type="similarity">
    <text evidence="3">Belongs to the Nudix hydrolase family. PCD1 subfamily.</text>
</comment>
<evidence type="ECO:0000256" key="7">
    <source>
        <dbReference type="ARBA" id="ARBA00023211"/>
    </source>
</evidence>
<dbReference type="GO" id="GO:0010945">
    <property type="term" value="F:coenzyme A diphosphatase activity"/>
    <property type="evidence" value="ECO:0007669"/>
    <property type="project" value="InterPro"/>
</dbReference>
<dbReference type="PANTHER" id="PTHR12992">
    <property type="entry name" value="NUDIX HYDROLASE"/>
    <property type="match status" value="1"/>
</dbReference>
<accession>A0AA50HNM8</accession>
<dbReference type="InterPro" id="IPR000086">
    <property type="entry name" value="NUDIX_hydrolase_dom"/>
</dbReference>
<keyword evidence="7" id="KW-0464">Manganese</keyword>
<sequence length="195" mass="21678">MPDTALTLARFMSRFVLQRPEVPDDALPTRQAAVLVPVVDRPRPSLLLTRRAATLRKHAGQVAFPGGMRDPEDSSLIVTALREAQEEVAIPPDSVRVVGVLPAVTSSTGFQVTPVVGIVPATLSWHPNEGEVESVFEMPLQEALRLGRYFPLDIQRQNISHRVWLSWFDDYFIWGMTAGIIRQLSLQVTDLSDPD</sequence>
<evidence type="ECO:0000313" key="10">
    <source>
        <dbReference type="Proteomes" id="UP001228139"/>
    </source>
</evidence>
<evidence type="ECO:0000256" key="6">
    <source>
        <dbReference type="ARBA" id="ARBA00022842"/>
    </source>
</evidence>
<reference evidence="9 10" key="1">
    <citation type="submission" date="2023-07" db="EMBL/GenBank/DDBJ databases">
        <title>Pathogenic bacteria of pear tree diseases.</title>
        <authorList>
            <person name="Zhang Z."/>
            <person name="He L."/>
            <person name="Huang R."/>
        </authorList>
    </citation>
    <scope>NUCLEOTIDE SEQUENCE [LARGE SCALE GENOMIC DNA]</scope>
    <source>
        <strain evidence="9 10">DE2</strain>
    </source>
</reference>
<dbReference type="PROSITE" id="PS51462">
    <property type="entry name" value="NUDIX"/>
    <property type="match status" value="1"/>
</dbReference>
<evidence type="ECO:0000259" key="8">
    <source>
        <dbReference type="PROSITE" id="PS51462"/>
    </source>
</evidence>
<proteinExistence type="inferred from homology"/>
<keyword evidence="10" id="KW-1185">Reference proteome</keyword>
<dbReference type="InterPro" id="IPR045121">
    <property type="entry name" value="CoAse"/>
</dbReference>
<evidence type="ECO:0000256" key="4">
    <source>
        <dbReference type="ARBA" id="ARBA00022723"/>
    </source>
</evidence>
<dbReference type="KEGG" id="epi:Q3V30_11515"/>
<evidence type="ECO:0000313" key="9">
    <source>
        <dbReference type="EMBL" id="WLS77120.1"/>
    </source>
</evidence>